<gene>
    <name evidence="1" type="ordered locus">MXAN_2153</name>
</gene>
<dbReference type="AlphaFoldDB" id="Q1DAE7"/>
<evidence type="ECO:0000313" key="2">
    <source>
        <dbReference type="Proteomes" id="UP000002402"/>
    </source>
</evidence>
<dbReference type="EnsemblBacteria" id="ABF89624">
    <property type="protein sequence ID" value="ABF89624"/>
    <property type="gene ID" value="MXAN_2153"/>
</dbReference>
<name>Q1DAE7_MYXXD</name>
<dbReference type="EMBL" id="CP000113">
    <property type="protein sequence ID" value="ABF89624.1"/>
    <property type="molecule type" value="Genomic_DNA"/>
</dbReference>
<protein>
    <submittedName>
        <fullName evidence="1">Uncharacterized protein</fullName>
    </submittedName>
</protein>
<dbReference type="Proteomes" id="UP000002402">
    <property type="component" value="Chromosome"/>
</dbReference>
<evidence type="ECO:0000313" key="1">
    <source>
        <dbReference type="EMBL" id="ABF89624.1"/>
    </source>
</evidence>
<organism evidence="1 2">
    <name type="scientific">Myxococcus xanthus (strain DK1622)</name>
    <dbReference type="NCBI Taxonomy" id="246197"/>
    <lineage>
        <taxon>Bacteria</taxon>
        <taxon>Pseudomonadati</taxon>
        <taxon>Myxococcota</taxon>
        <taxon>Myxococcia</taxon>
        <taxon>Myxococcales</taxon>
        <taxon>Cystobacterineae</taxon>
        <taxon>Myxococcaceae</taxon>
        <taxon>Myxococcus</taxon>
    </lineage>
</organism>
<proteinExistence type="predicted"/>
<accession>Q1DAE7</accession>
<sequence>MRSSPPPLNRPSILPMLQVCRIPDFRKGLFGQQVALLRETFLQLTEGGGKRDAVWLNKQVAPFGDV</sequence>
<keyword evidence="2" id="KW-1185">Reference proteome</keyword>
<dbReference type="eggNOG" id="COG4581">
    <property type="taxonomic scope" value="Bacteria"/>
</dbReference>
<reference evidence="1 2" key="1">
    <citation type="journal article" date="2006" name="Proc. Natl. Acad. Sci. U.S.A.">
        <title>Evolution of sensory complexity recorded in a myxobacterial genome.</title>
        <authorList>
            <person name="Goldman B.S."/>
            <person name="Nierman W.C."/>
            <person name="Kaiser D."/>
            <person name="Slater S.C."/>
            <person name="Durkin A.S."/>
            <person name="Eisen J.A."/>
            <person name="Ronning C.M."/>
            <person name="Barbazuk W.B."/>
            <person name="Blanchard M."/>
            <person name="Field C."/>
            <person name="Halling C."/>
            <person name="Hinkle G."/>
            <person name="Iartchuk O."/>
            <person name="Kim H.S."/>
            <person name="Mackenzie C."/>
            <person name="Madupu R."/>
            <person name="Miller N."/>
            <person name="Shvartsbeyn A."/>
            <person name="Sullivan S.A."/>
            <person name="Vaudin M."/>
            <person name="Wiegand R."/>
            <person name="Kaplan H.B."/>
        </authorList>
    </citation>
    <scope>NUCLEOTIDE SEQUENCE [LARGE SCALE GENOMIC DNA]</scope>
    <source>
        <strain evidence="2">DK1622</strain>
    </source>
</reference>
<dbReference type="HOGENOM" id="CLU_2826621_0_0_7"/>
<dbReference type="KEGG" id="mxa:MXAN_2153"/>